<evidence type="ECO:0000256" key="2">
    <source>
        <dbReference type="ARBA" id="ARBA00022723"/>
    </source>
</evidence>
<comment type="caution">
    <text evidence="9">The sequence shown here is derived from an EMBL/GenBank/DDBJ whole genome shotgun (WGS) entry which is preliminary data.</text>
</comment>
<dbReference type="InterPro" id="IPR001965">
    <property type="entry name" value="Znf_PHD"/>
</dbReference>
<keyword evidence="3 5" id="KW-0863">Zinc-finger</keyword>
<feature type="compositionally biased region" description="Acidic residues" evidence="6">
    <location>
        <begin position="1094"/>
        <end position="1118"/>
    </location>
</feature>
<evidence type="ECO:0000256" key="5">
    <source>
        <dbReference type="PROSITE-ProRule" id="PRU00146"/>
    </source>
</evidence>
<dbReference type="InterPro" id="IPR036378">
    <property type="entry name" value="FAS1_dom_sf"/>
</dbReference>
<dbReference type="Pfam" id="PF13872">
    <property type="entry name" value="AAA_34"/>
    <property type="match status" value="1"/>
</dbReference>
<dbReference type="GO" id="GO:0006355">
    <property type="term" value="P:regulation of DNA-templated transcription"/>
    <property type="evidence" value="ECO:0007669"/>
    <property type="project" value="InterPro"/>
</dbReference>
<feature type="domain" description="PHD-type" evidence="7">
    <location>
        <begin position="793"/>
        <end position="843"/>
    </location>
</feature>
<dbReference type="Gene3D" id="3.40.50.300">
    <property type="entry name" value="P-loop containing nucleotide triphosphate hydrolases"/>
    <property type="match status" value="1"/>
</dbReference>
<dbReference type="Pfam" id="PF00628">
    <property type="entry name" value="PHD"/>
    <property type="match status" value="1"/>
</dbReference>
<evidence type="ECO:0000256" key="3">
    <source>
        <dbReference type="ARBA" id="ARBA00022771"/>
    </source>
</evidence>
<proteinExistence type="inferred from homology"/>
<feature type="region of interest" description="Disordered" evidence="6">
    <location>
        <begin position="681"/>
        <end position="786"/>
    </location>
</feature>
<dbReference type="InterPro" id="IPR019787">
    <property type="entry name" value="Znf_PHD-finger"/>
</dbReference>
<dbReference type="OrthoDB" id="421838at2759"/>
<dbReference type="Pfam" id="PF25373">
    <property type="entry name" value="SBNO"/>
    <property type="match status" value="1"/>
</dbReference>
<keyword evidence="2" id="KW-0479">Metal-binding</keyword>
<feature type="compositionally biased region" description="Low complexity" evidence="6">
    <location>
        <begin position="681"/>
        <end position="696"/>
    </location>
</feature>
<dbReference type="GO" id="GO:0031490">
    <property type="term" value="F:chromatin DNA binding"/>
    <property type="evidence" value="ECO:0007669"/>
    <property type="project" value="TreeGrafter"/>
</dbReference>
<feature type="compositionally biased region" description="Acidic residues" evidence="6">
    <location>
        <begin position="758"/>
        <end position="772"/>
    </location>
</feature>
<keyword evidence="10" id="KW-1185">Reference proteome</keyword>
<dbReference type="SMART" id="SM00554">
    <property type="entry name" value="FAS1"/>
    <property type="match status" value="1"/>
</dbReference>
<feature type="region of interest" description="Disordered" evidence="6">
    <location>
        <begin position="1046"/>
        <end position="1118"/>
    </location>
</feature>
<dbReference type="Proteomes" id="UP000007264">
    <property type="component" value="Unassembled WGS sequence"/>
</dbReference>
<dbReference type="PROSITE" id="PS01359">
    <property type="entry name" value="ZF_PHD_1"/>
    <property type="match status" value="1"/>
</dbReference>
<accession>I0ZAR9</accession>
<dbReference type="GO" id="GO:0005634">
    <property type="term" value="C:nucleus"/>
    <property type="evidence" value="ECO:0007669"/>
    <property type="project" value="TreeGrafter"/>
</dbReference>
<feature type="compositionally biased region" description="Low complexity" evidence="6">
    <location>
        <begin position="546"/>
        <end position="579"/>
    </location>
</feature>
<comment type="similarity">
    <text evidence="1">Belongs to the SBNO family.</text>
</comment>
<dbReference type="PANTHER" id="PTHR12706:SF30">
    <property type="entry name" value="PROTEIN STRAWBERRY NOTCH-RELATED"/>
    <property type="match status" value="1"/>
</dbReference>
<evidence type="ECO:0000256" key="4">
    <source>
        <dbReference type="ARBA" id="ARBA00022833"/>
    </source>
</evidence>
<dbReference type="GeneID" id="17045753"/>
<evidence type="ECO:0000313" key="9">
    <source>
        <dbReference type="EMBL" id="EIE27738.1"/>
    </source>
</evidence>
<dbReference type="InterPro" id="IPR039187">
    <property type="entry name" value="SNO_AAA"/>
</dbReference>
<dbReference type="InterPro" id="IPR027417">
    <property type="entry name" value="P-loop_NTPase"/>
</dbReference>
<feature type="compositionally biased region" description="Acidic residues" evidence="6">
    <location>
        <begin position="861"/>
        <end position="870"/>
    </location>
</feature>
<dbReference type="SMART" id="SM00249">
    <property type="entry name" value="PHD"/>
    <property type="match status" value="1"/>
</dbReference>
<dbReference type="eggNOG" id="KOG0825">
    <property type="taxonomic scope" value="Eukaryota"/>
</dbReference>
<evidence type="ECO:0000313" key="10">
    <source>
        <dbReference type="Proteomes" id="UP000007264"/>
    </source>
</evidence>
<dbReference type="Pfam" id="PF02469">
    <property type="entry name" value="Fasciclin"/>
    <property type="match status" value="1"/>
</dbReference>
<evidence type="ECO:0008006" key="11">
    <source>
        <dbReference type="Google" id="ProtNLM"/>
    </source>
</evidence>
<feature type="compositionally biased region" description="Low complexity" evidence="6">
    <location>
        <begin position="930"/>
        <end position="951"/>
    </location>
</feature>
<dbReference type="InterPro" id="IPR026937">
    <property type="entry name" value="SBNO_Helicase_C_dom"/>
</dbReference>
<dbReference type="PANTHER" id="PTHR12706">
    <property type="entry name" value="STRAWBERRY NOTCH-RELATED"/>
    <property type="match status" value="1"/>
</dbReference>
<dbReference type="InterPro" id="IPR019786">
    <property type="entry name" value="Zinc_finger_PHD-type_CS"/>
</dbReference>
<dbReference type="SUPFAM" id="SSF82153">
    <property type="entry name" value="FAS1 domain"/>
    <property type="match status" value="1"/>
</dbReference>
<dbReference type="SUPFAM" id="SSF57903">
    <property type="entry name" value="FYVE/PHD zinc finger"/>
    <property type="match status" value="1"/>
</dbReference>
<evidence type="ECO:0000256" key="1">
    <source>
        <dbReference type="ARBA" id="ARBA00006992"/>
    </source>
</evidence>
<dbReference type="GO" id="GO:0042393">
    <property type="term" value="F:histone binding"/>
    <property type="evidence" value="ECO:0007669"/>
    <property type="project" value="TreeGrafter"/>
</dbReference>
<feature type="compositionally biased region" description="Basic and acidic residues" evidence="6">
    <location>
        <begin position="747"/>
        <end position="757"/>
    </location>
</feature>
<dbReference type="Gene3D" id="2.30.180.10">
    <property type="entry name" value="FAS1 domain"/>
    <property type="match status" value="1"/>
</dbReference>
<organism evidence="9 10">
    <name type="scientific">Coccomyxa subellipsoidea (strain C-169)</name>
    <name type="common">Green microalga</name>
    <dbReference type="NCBI Taxonomy" id="574566"/>
    <lineage>
        <taxon>Eukaryota</taxon>
        <taxon>Viridiplantae</taxon>
        <taxon>Chlorophyta</taxon>
        <taxon>core chlorophytes</taxon>
        <taxon>Trebouxiophyceae</taxon>
        <taxon>Trebouxiophyceae incertae sedis</taxon>
        <taxon>Coccomyxaceae</taxon>
        <taxon>Coccomyxa</taxon>
        <taxon>Coccomyxa subellipsoidea</taxon>
    </lineage>
</organism>
<dbReference type="InterPro" id="IPR000782">
    <property type="entry name" value="FAS1_domain"/>
</dbReference>
<dbReference type="InterPro" id="IPR026741">
    <property type="entry name" value="SNO"/>
</dbReference>
<dbReference type="GO" id="GO:0008270">
    <property type="term" value="F:zinc ion binding"/>
    <property type="evidence" value="ECO:0007669"/>
    <property type="project" value="UniProtKB-KW"/>
</dbReference>
<name>I0ZAR9_COCSC</name>
<dbReference type="RefSeq" id="XP_005652282.1">
    <property type="nucleotide sequence ID" value="XM_005652225.1"/>
</dbReference>
<feature type="region of interest" description="Disordered" evidence="6">
    <location>
        <begin position="546"/>
        <end position="585"/>
    </location>
</feature>
<evidence type="ECO:0000259" key="8">
    <source>
        <dbReference type="PROSITE" id="PS50213"/>
    </source>
</evidence>
<sequence length="1967" mass="213772">MPPELRTAMQAAQLQALRLQQAEAKKKRDQELKELREHVHDEVVNAAAGYDNEDDSAEVYATYRPTKLKEGHAHPDIIVESALLACVSPPDITYKHHLQDIVEEGLISDAQLEAVVYANMRFQNTLSGPKKERAGFFLGDGAGVGKGRTIAATMKEHFVAGQGSRALWVSVSKDLCFDAQRDLDDVKCDVRVFPQGNTPLPKGSLAKHYSEGVLFVTYSLLVSNTKQMAEPKLPGTGEAAAAEPQDWRIPKGTRLQQIVDWLDGGEGDPLIVFDECHKAKNLIAVKGDPTQTGKAVLALQQVLPRAKVLYSSATGASEPHNLAYMVRLGTFGFPDMMGMIESLNKSGLGALELFSMGLKATGTYISRSLSYAGAEFSIVRVDVDPVFKVMYDRACMFWHFLYNIFLEYRLMSGRQWMNFYATEMRFFRQMLMAAKVHKTAQVAQEAIRDGMSVVIGLQSTGEANTNATREESGDVLDDFVSAPKVIMQQFLEKAFPVYSESSSGADLRKLQYQVYEMVKLVKEYRPAAEEAVHNLKMAAKTAIMAQQAAPGPSAPQAAPQPRAARAASSAQPSRNAAPDEASDDDDVVVAAELDIDAVLARRRAAAIANGDMVDLAADVDEGAMAAAAAAMAADIESAERERLERFKEAKLQRFRERIAEAKEEVTEAKEALEKVRQKLAAAADGAPAAAEPRAGGQKPLRKRPAEAASKAASEDSDDLQDSFAKGSSAKRRKSQVILEDDDDEEESLHTEERSKDAEESEEAAAEMEAEPEDSFKTARSGKSLEEELAELDEVGCEECGKNDRGEEMLLCDGCDHGYHTDCLDPPLKEIPEGDWFCPSCAASQKPAAAAKAGAASKQQQEIEDSEEDNAPVESQSRRGRRRTLVTLDSSSDEDDFADAAVTVRAPTIQIKAEPGSGKPAKRGGAGSSGEAGHAAFTVRRNAPRGGRPAAATTDSDAEQSGSNASRSGSRQRTGRAPSPAPAQRTSRLGRSAAALLTDDDSDFEEAPVLRSRRGGERCPAGGGLKLGELAAKRRLELAEQELAEAAAALARAQEDPAERRRKGAASPQGAASRTRAGRAGQKSSGSVMVIDSDSASEDSDFSADEDSSDDGDDSDDSDVVLCAEYRPHVQARELGEKWEEEAKESKAAQGVGHKELKLILATLLRLWDAFELPANPLDQLTELLGGTDKVAEMTGRKGLLVRAGDGKVEYQARRAEESQKNVNMAEKNSFMQGEKLIAIISEAASTGISLQADKRVANQRRRCHLTLELPWSADKAIQQFGRSHRSNQASAPIYRIIVTQCGGEYRFAASAAKRLQSLGALLRGDRRALGAGQDLKSFDVDNRWGLEALKRIMDDCTGQTAPIAGVEVPRLLPEMRVDPTAEQTEEEFFAYMRAAIKPVGMLQEVSSRHAAYGLVPSPSVVKSVPTFLNRVLAMGMDDQELIFRYFSNTMDALIASAKSTGRYEHGPINLQASGVEVARRQIVHCEPGTGATTYHAVLNVNRGLSWDDAVAYRDAALAQAVDAGEELDRNVGFYTDRFVKDHGKTGHKFVILGTRARQDMMVKRYRVQRPNTIHQPLWTAHQLTQDNYVRVSDKEAEKHWRFWYDYSEKHCTHGNTCAKRKRNEECTYGMRIQKTELITGAVLPIWKVLFDVISSSHHGRSAHGDKPKPRIVRTQLTSSGEPIVGLSIHRDDAERLCHRSRSKVTAEVPNVSVEDVKAIMGEALGQKAKNTPKQLQAVADYTDISEVLGAPRKSLRYGSSLSLDEGIKFTYDKGARILKEVNSPYVTATFFAPTNDAFAALLHALGSTPQQLLADPSIVPILLYHMIPGEYSLIADLHDGQSLVTSVNTNLTVGSAAAPAMAAPAPNMTVVTIRSAQSVADIVKYNMTACMAVVHEVDQVFVPDFQSVQTVGNRVIYGLGDGSGAQNVVANFTLILPGGDMNTSDISDPVYQVTDAGLMFSVTPAPV</sequence>
<dbReference type="KEGG" id="csl:COCSUDRAFT_39323"/>
<dbReference type="PROSITE" id="PS50213">
    <property type="entry name" value="FAS1"/>
    <property type="match status" value="1"/>
</dbReference>
<dbReference type="CDD" id="cd15519">
    <property type="entry name" value="PHD1_Lid2p_like"/>
    <property type="match status" value="1"/>
</dbReference>
<feature type="domain" description="FAS1" evidence="8">
    <location>
        <begin position="1741"/>
        <end position="1901"/>
    </location>
</feature>
<evidence type="ECO:0000259" key="7">
    <source>
        <dbReference type="PROSITE" id="PS50016"/>
    </source>
</evidence>
<feature type="compositionally biased region" description="Low complexity" evidence="6">
    <location>
        <begin position="1069"/>
        <end position="1080"/>
    </location>
</feature>
<feature type="compositionally biased region" description="Polar residues" evidence="6">
    <location>
        <begin position="952"/>
        <end position="971"/>
    </location>
</feature>
<dbReference type="SUPFAM" id="SSF52540">
    <property type="entry name" value="P-loop containing nucleoside triphosphate hydrolases"/>
    <property type="match status" value="2"/>
</dbReference>
<dbReference type="InterPro" id="IPR011011">
    <property type="entry name" value="Znf_FYVE_PHD"/>
</dbReference>
<dbReference type="PROSITE" id="PS50016">
    <property type="entry name" value="ZF_PHD_2"/>
    <property type="match status" value="1"/>
</dbReference>
<keyword evidence="4" id="KW-0862">Zinc</keyword>
<protein>
    <recommendedName>
        <fullName evidence="11">PHD-type domain-containing protein</fullName>
    </recommendedName>
</protein>
<evidence type="ECO:0000256" key="6">
    <source>
        <dbReference type="SAM" id="MobiDB-lite"/>
    </source>
</evidence>
<dbReference type="InterPro" id="IPR057332">
    <property type="entry name" value="SBNO_a/b_dom"/>
</dbReference>
<dbReference type="EMBL" id="AGSI01000001">
    <property type="protein sequence ID" value="EIE27738.1"/>
    <property type="molecule type" value="Genomic_DNA"/>
</dbReference>
<gene>
    <name evidence="9" type="ORF">COCSUDRAFT_39323</name>
</gene>
<dbReference type="Gene3D" id="2.30.30.1150">
    <property type="match status" value="1"/>
</dbReference>
<feature type="region of interest" description="Disordered" evidence="6">
    <location>
        <begin position="847"/>
        <end position="1026"/>
    </location>
</feature>
<dbReference type="Pfam" id="PF13871">
    <property type="entry name" value="Helicase_C_4"/>
    <property type="match status" value="1"/>
</dbReference>
<reference evidence="9 10" key="1">
    <citation type="journal article" date="2012" name="Genome Biol.">
        <title>The genome of the polar eukaryotic microalga coccomyxa subellipsoidea reveals traits of cold adaptation.</title>
        <authorList>
            <person name="Blanc G."/>
            <person name="Agarkova I."/>
            <person name="Grimwood J."/>
            <person name="Kuo A."/>
            <person name="Brueggeman A."/>
            <person name="Dunigan D."/>
            <person name="Gurnon J."/>
            <person name="Ladunga I."/>
            <person name="Lindquist E."/>
            <person name="Lucas S."/>
            <person name="Pangilinan J."/>
            <person name="Proschold T."/>
            <person name="Salamov A."/>
            <person name="Schmutz J."/>
            <person name="Weeks D."/>
            <person name="Yamada T."/>
            <person name="Claverie J.M."/>
            <person name="Grigoriev I."/>
            <person name="Van Etten J."/>
            <person name="Lomsadze A."/>
            <person name="Borodovsky M."/>
        </authorList>
    </citation>
    <scope>NUCLEOTIDE SEQUENCE [LARGE SCALE GENOMIC DNA]</scope>
    <source>
        <strain evidence="9 10">C-169</strain>
    </source>
</reference>
<dbReference type="eggNOG" id="KOG1513">
    <property type="taxonomic scope" value="Eukaryota"/>
</dbReference>
<feature type="compositionally biased region" description="Low complexity" evidence="6">
    <location>
        <begin position="847"/>
        <end position="859"/>
    </location>
</feature>